<gene>
    <name evidence="2" type="ORF">J5V96_04085</name>
</gene>
<proteinExistence type="predicted"/>
<reference evidence="2" key="1">
    <citation type="submission" date="2021-03" db="EMBL/GenBank/DDBJ databases">
        <title>Microbacterium sp. nov., a novel actinobacterium isolated from cow dung.</title>
        <authorList>
            <person name="Zhang L."/>
        </authorList>
    </citation>
    <scope>NUCLEOTIDE SEQUENCE</scope>
    <source>
        <strain evidence="2">NEAU-LLB</strain>
    </source>
</reference>
<dbReference type="EMBL" id="JAGFOA010000001">
    <property type="protein sequence ID" value="MBO3662688.1"/>
    <property type="molecule type" value="Genomic_DNA"/>
</dbReference>
<name>A0A939QH41_9MICO</name>
<keyword evidence="1" id="KW-0472">Membrane</keyword>
<dbReference type="Proteomes" id="UP000680132">
    <property type="component" value="Unassembled WGS sequence"/>
</dbReference>
<accession>A0A939QH41</accession>
<evidence type="ECO:0000256" key="1">
    <source>
        <dbReference type="SAM" id="Phobius"/>
    </source>
</evidence>
<dbReference type="RefSeq" id="WP_208500365.1">
    <property type="nucleotide sequence ID" value="NZ_JAGFOA010000001.1"/>
</dbReference>
<organism evidence="2 3">
    <name type="scientific">Microbacterium stercoris</name>
    <dbReference type="NCBI Taxonomy" id="2820289"/>
    <lineage>
        <taxon>Bacteria</taxon>
        <taxon>Bacillati</taxon>
        <taxon>Actinomycetota</taxon>
        <taxon>Actinomycetes</taxon>
        <taxon>Micrococcales</taxon>
        <taxon>Microbacteriaceae</taxon>
        <taxon>Microbacterium</taxon>
    </lineage>
</organism>
<comment type="caution">
    <text evidence="2">The sequence shown here is derived from an EMBL/GenBank/DDBJ whole genome shotgun (WGS) entry which is preliminary data.</text>
</comment>
<protein>
    <submittedName>
        <fullName evidence="2">Uncharacterized protein</fullName>
    </submittedName>
</protein>
<keyword evidence="3" id="KW-1185">Reference proteome</keyword>
<sequence>MHGIRWVLGMDAALWLQIIAGVALLGLIASVCFGIWRAAIWLRNRLRWAD</sequence>
<keyword evidence="1" id="KW-0812">Transmembrane</keyword>
<feature type="transmembrane region" description="Helical" evidence="1">
    <location>
        <begin position="12"/>
        <end position="36"/>
    </location>
</feature>
<dbReference type="AlphaFoldDB" id="A0A939QH41"/>
<evidence type="ECO:0000313" key="3">
    <source>
        <dbReference type="Proteomes" id="UP000680132"/>
    </source>
</evidence>
<keyword evidence="1" id="KW-1133">Transmembrane helix</keyword>
<evidence type="ECO:0000313" key="2">
    <source>
        <dbReference type="EMBL" id="MBO3662688.1"/>
    </source>
</evidence>